<dbReference type="PANTHER" id="PTHR13939">
    <property type="entry name" value="NICOTINAMIDE-NUCLEOTIDE AMIDOHYDROLASE PNCC"/>
    <property type="match status" value="1"/>
</dbReference>
<proteinExistence type="predicted"/>
<dbReference type="CDD" id="cd00885">
    <property type="entry name" value="cinA"/>
    <property type="match status" value="1"/>
</dbReference>
<evidence type="ECO:0000259" key="1">
    <source>
        <dbReference type="SMART" id="SM00852"/>
    </source>
</evidence>
<evidence type="ECO:0000313" key="2">
    <source>
        <dbReference type="EMBL" id="TFZ82895.1"/>
    </source>
</evidence>
<dbReference type="OrthoDB" id="9801454at2"/>
<comment type="caution">
    <text evidence="2">The sequence shown here is derived from an EMBL/GenBank/DDBJ whole genome shotgun (WGS) entry which is preliminary data.</text>
</comment>
<dbReference type="InterPro" id="IPR001453">
    <property type="entry name" value="MoaB/Mog_dom"/>
</dbReference>
<protein>
    <submittedName>
        <fullName evidence="2">Competence/damage-inducible protein A</fullName>
    </submittedName>
</protein>
<dbReference type="SUPFAM" id="SSF53218">
    <property type="entry name" value="Molybdenum cofactor biosynthesis proteins"/>
    <property type="match status" value="1"/>
</dbReference>
<dbReference type="AlphaFoldDB" id="A0A4Z0FB27"/>
<sequence>MRIGLMVIGDELLNGRRKDRHLAHLIDVLQARGREPDWCLMIGDDPAYLTEQLRRTLATPDLVFCFGGIGATPDDHTRQCAARAAGTALRRHSEAAALIERRYGEAAYPYRIRMADLPERARLIPNPVNQIAGFSLGDHHFVPGFPQMAWPMVEWVLETRYPTLGHSIKPVLRTLTIENVPESALIPVMEQLLAQYPGVKISSLPHMAARPWIELGLRGEPQLVGASWAALIRWLDQAGIDYTTGDVLEATGGG</sequence>
<dbReference type="SMART" id="SM00852">
    <property type="entry name" value="MoCF_biosynth"/>
    <property type="match status" value="1"/>
</dbReference>
<dbReference type="InterPro" id="IPR036425">
    <property type="entry name" value="MoaB/Mog-like_dom_sf"/>
</dbReference>
<reference evidence="2 3" key="1">
    <citation type="journal article" date="2019" name="ISME J.">
        <title>Candidatus Macondimonas diazotrophica, a novel gammaproteobacterial genus dominating crude-oil-contaminated coastal sediments.</title>
        <authorList>
            <person name="Karthikeyan S."/>
            <person name="Konstantinidis K."/>
        </authorList>
    </citation>
    <scope>NUCLEOTIDE SEQUENCE [LARGE SCALE GENOMIC DNA]</scope>
    <source>
        <strain evidence="2 3">KTK01</strain>
    </source>
</reference>
<dbReference type="Proteomes" id="UP000297890">
    <property type="component" value="Unassembled WGS sequence"/>
</dbReference>
<name>A0A4Z0FB27_9GAMM</name>
<keyword evidence="3" id="KW-1185">Reference proteome</keyword>
<accession>A0A4Z0FB27</accession>
<dbReference type="EMBL" id="SRIO01000006">
    <property type="protein sequence ID" value="TFZ82895.1"/>
    <property type="molecule type" value="Genomic_DNA"/>
</dbReference>
<dbReference type="RefSeq" id="WP_135281565.1">
    <property type="nucleotide sequence ID" value="NZ_SRIO01000006.1"/>
</dbReference>
<feature type="domain" description="MoaB/Mog" evidence="1">
    <location>
        <begin position="4"/>
        <end position="164"/>
    </location>
</feature>
<dbReference type="Gene3D" id="3.40.980.10">
    <property type="entry name" value="MoaB/Mog-like domain"/>
    <property type="match status" value="1"/>
</dbReference>
<evidence type="ECO:0000313" key="3">
    <source>
        <dbReference type="Proteomes" id="UP000297890"/>
    </source>
</evidence>
<dbReference type="InterPro" id="IPR050101">
    <property type="entry name" value="CinA"/>
</dbReference>
<organism evidence="2 3">
    <name type="scientific">Candidatus Macondimonas diazotrophica</name>
    <dbReference type="NCBI Taxonomy" id="2305248"/>
    <lineage>
        <taxon>Bacteria</taxon>
        <taxon>Pseudomonadati</taxon>
        <taxon>Pseudomonadota</taxon>
        <taxon>Gammaproteobacteria</taxon>
        <taxon>Chromatiales</taxon>
        <taxon>Ectothiorhodospiraceae</taxon>
        <taxon>Candidatus Macondimonas</taxon>
    </lineage>
</organism>
<gene>
    <name evidence="2" type="ORF">E4680_06370</name>
</gene>
<dbReference type="Pfam" id="PF00994">
    <property type="entry name" value="MoCF_biosynth"/>
    <property type="match status" value="1"/>
</dbReference>
<dbReference type="PANTHER" id="PTHR13939:SF0">
    <property type="entry name" value="NMN AMIDOHYDROLASE-LIKE PROTEIN YFAY"/>
    <property type="match status" value="1"/>
</dbReference>